<comment type="caution">
    <text evidence="9">The sequence shown here is derived from an EMBL/GenBank/DDBJ whole genome shotgun (WGS) entry which is preliminary data.</text>
</comment>
<dbReference type="InterPro" id="IPR015914">
    <property type="entry name" value="PAPs_N"/>
</dbReference>
<feature type="domain" description="Purple acid phosphatase C-terminal" evidence="7">
    <location>
        <begin position="491"/>
        <end position="541"/>
    </location>
</feature>
<dbReference type="Pfam" id="PF16656">
    <property type="entry name" value="Pur_ac_phosph_N"/>
    <property type="match status" value="1"/>
</dbReference>
<evidence type="ECO:0000259" key="8">
    <source>
        <dbReference type="Pfam" id="PF16656"/>
    </source>
</evidence>
<evidence type="ECO:0000256" key="3">
    <source>
        <dbReference type="ARBA" id="ARBA00022801"/>
    </source>
</evidence>
<dbReference type="Proteomes" id="UP001314263">
    <property type="component" value="Unassembled WGS sequence"/>
</dbReference>
<accession>A0AAV1HR55</accession>
<dbReference type="AlphaFoldDB" id="A0AAV1HR55"/>
<dbReference type="GO" id="GO:0046872">
    <property type="term" value="F:metal ion binding"/>
    <property type="evidence" value="ECO:0007669"/>
    <property type="project" value="InterPro"/>
</dbReference>
<feature type="chain" id="PRO_5043097991" description="Purple acid phosphatase" evidence="5">
    <location>
        <begin position="19"/>
        <end position="589"/>
    </location>
</feature>
<dbReference type="Pfam" id="PF14008">
    <property type="entry name" value="Metallophos_C"/>
    <property type="match status" value="1"/>
</dbReference>
<organism evidence="9 10">
    <name type="scientific">Coccomyxa viridis</name>
    <dbReference type="NCBI Taxonomy" id="1274662"/>
    <lineage>
        <taxon>Eukaryota</taxon>
        <taxon>Viridiplantae</taxon>
        <taxon>Chlorophyta</taxon>
        <taxon>core chlorophytes</taxon>
        <taxon>Trebouxiophyceae</taxon>
        <taxon>Trebouxiophyceae incertae sedis</taxon>
        <taxon>Coccomyxaceae</taxon>
        <taxon>Coccomyxa</taxon>
    </lineage>
</organism>
<dbReference type="PANTHER" id="PTHR22953">
    <property type="entry name" value="ACID PHOSPHATASE RELATED"/>
    <property type="match status" value="1"/>
</dbReference>
<dbReference type="InterPro" id="IPR008963">
    <property type="entry name" value="Purple_acid_Pase-like_N"/>
</dbReference>
<dbReference type="SUPFAM" id="SSF49363">
    <property type="entry name" value="Purple acid phosphatase, N-terminal domain"/>
    <property type="match status" value="1"/>
</dbReference>
<evidence type="ECO:0000313" key="9">
    <source>
        <dbReference type="EMBL" id="CAK0736397.1"/>
    </source>
</evidence>
<evidence type="ECO:0000313" key="10">
    <source>
        <dbReference type="Proteomes" id="UP001314263"/>
    </source>
</evidence>
<dbReference type="Pfam" id="PF00149">
    <property type="entry name" value="Metallophos"/>
    <property type="match status" value="1"/>
</dbReference>
<dbReference type="InterPro" id="IPR004843">
    <property type="entry name" value="Calcineurin-like_PHP"/>
</dbReference>
<keyword evidence="3 5" id="KW-0378">Hydrolase</keyword>
<dbReference type="CDD" id="cd00839">
    <property type="entry name" value="MPP_PAPs"/>
    <property type="match status" value="1"/>
</dbReference>
<dbReference type="InterPro" id="IPR039331">
    <property type="entry name" value="PAPs-like"/>
</dbReference>
<dbReference type="GO" id="GO:0003993">
    <property type="term" value="F:acid phosphatase activity"/>
    <property type="evidence" value="ECO:0007669"/>
    <property type="project" value="UniProtKB-EC"/>
</dbReference>
<gene>
    <name evidence="9" type="ORF">CVIRNUC_000740</name>
</gene>
<feature type="signal peptide" evidence="5">
    <location>
        <begin position="1"/>
        <end position="18"/>
    </location>
</feature>
<evidence type="ECO:0000256" key="1">
    <source>
        <dbReference type="ARBA" id="ARBA00008723"/>
    </source>
</evidence>
<dbReference type="Gene3D" id="3.60.21.10">
    <property type="match status" value="2"/>
</dbReference>
<dbReference type="InterPro" id="IPR041792">
    <property type="entry name" value="MPP_PAP"/>
</dbReference>
<feature type="domain" description="Purple acid phosphatase N-terminal" evidence="8">
    <location>
        <begin position="62"/>
        <end position="178"/>
    </location>
</feature>
<name>A0AAV1HR55_9CHLO</name>
<dbReference type="InterPro" id="IPR029052">
    <property type="entry name" value="Metallo-depent_PP-like"/>
</dbReference>
<protein>
    <recommendedName>
        <fullName evidence="5">Purple acid phosphatase</fullName>
        <ecNumber evidence="5">3.1.3.2</ecNumber>
    </recommendedName>
</protein>
<reference evidence="9 10" key="1">
    <citation type="submission" date="2023-10" db="EMBL/GenBank/DDBJ databases">
        <authorList>
            <person name="Maclean D."/>
            <person name="Macfadyen A."/>
        </authorList>
    </citation>
    <scope>NUCLEOTIDE SEQUENCE [LARGE SCALE GENOMIC DNA]</scope>
</reference>
<comment type="catalytic activity">
    <reaction evidence="5">
        <text>a phosphate monoester + H2O = an alcohol + phosphate</text>
        <dbReference type="Rhea" id="RHEA:15017"/>
        <dbReference type="ChEBI" id="CHEBI:15377"/>
        <dbReference type="ChEBI" id="CHEBI:30879"/>
        <dbReference type="ChEBI" id="CHEBI:43474"/>
        <dbReference type="ChEBI" id="CHEBI:67140"/>
        <dbReference type="EC" id="3.1.3.2"/>
    </reaction>
</comment>
<evidence type="ECO:0000256" key="2">
    <source>
        <dbReference type="ARBA" id="ARBA00022729"/>
    </source>
</evidence>
<dbReference type="SUPFAM" id="SSF56300">
    <property type="entry name" value="Metallo-dependent phosphatases"/>
    <property type="match status" value="1"/>
</dbReference>
<dbReference type="PANTHER" id="PTHR22953:SF155">
    <property type="entry name" value="PURPLE ACID PHOSPHATASE 18"/>
    <property type="match status" value="1"/>
</dbReference>
<keyword evidence="10" id="KW-1185">Reference proteome</keyword>
<sequence>MLLRLFICVVVVLSSASAAVIPLSTDIKPPYTHPWDSSLRPATDFLSLTSGIAADNTTGDEPSQIHLTIAGPNAISVNWASDKAKTGKGYLQPNDPFSTSSIVTYGLSAADLNMTATGTAQVYSQIYNTSYAYWGGNSTLNYTSPVLHTVVLPELIPDTKYYYKVGDGATFGETLSFQSLKAAGPNYPQRLLLIADWGLSHNSSSTLDHILKSAQQATSPPCVLYIADFSYADTWYPNGSVSAPNTAAEGSPNAGSYQPVWDAWQRFVQPLVGQVPMVGGTGNHEEEQEADGTMFKSVQARWPTPYRASGSPSYFFYSVDVGPSHNIFLSNYIDYTEDSQQWLWLKGDLARIDRTLTPWVTVSFHNPWYTTDTSYKEFEQMRIAMEPLVYAAGVDSFFYGHVHAYERSTPVFKYTVDPCGPVHITIGDGGNSEGISFLDNYQHPKLQFEDRNGGCPMVNASQPRPSYLLPLNPSQDPWSWYQRTLTFQADGNSTGVGNPPGYCYKEQPAWSAYRESSFGHGTLDLVNDTHALWSWHANQDSNAVARDQVYIVRNTHACPNKLGSLATAPARAPAGSSISQLMNAASSGG</sequence>
<keyword evidence="2 5" id="KW-0732">Signal</keyword>
<dbReference type="EC" id="3.1.3.2" evidence="5"/>
<evidence type="ECO:0000259" key="6">
    <source>
        <dbReference type="Pfam" id="PF00149"/>
    </source>
</evidence>
<evidence type="ECO:0000256" key="5">
    <source>
        <dbReference type="RuleBase" id="RU361203"/>
    </source>
</evidence>
<dbReference type="InterPro" id="IPR025733">
    <property type="entry name" value="PAPs_C"/>
</dbReference>
<evidence type="ECO:0000256" key="4">
    <source>
        <dbReference type="ARBA" id="ARBA00023180"/>
    </source>
</evidence>
<proteinExistence type="inferred from homology"/>
<dbReference type="EMBL" id="CAUYUE010000001">
    <property type="protein sequence ID" value="CAK0736397.1"/>
    <property type="molecule type" value="Genomic_DNA"/>
</dbReference>
<evidence type="ECO:0000259" key="7">
    <source>
        <dbReference type="Pfam" id="PF14008"/>
    </source>
</evidence>
<dbReference type="Gene3D" id="2.60.40.380">
    <property type="entry name" value="Purple acid phosphatase-like, N-terminal"/>
    <property type="match status" value="1"/>
</dbReference>
<feature type="domain" description="Calcineurin-like phosphoesterase" evidence="6">
    <location>
        <begin position="190"/>
        <end position="405"/>
    </location>
</feature>
<keyword evidence="4" id="KW-0325">Glycoprotein</keyword>
<comment type="similarity">
    <text evidence="1 5">Belongs to the metallophosphoesterase superfamily. Purple acid phosphatase family.</text>
</comment>